<dbReference type="SUPFAM" id="SSF53335">
    <property type="entry name" value="S-adenosyl-L-methionine-dependent methyltransferases"/>
    <property type="match status" value="1"/>
</dbReference>
<evidence type="ECO:0000256" key="3">
    <source>
        <dbReference type="ARBA" id="ARBA00022747"/>
    </source>
</evidence>
<comment type="caution">
    <text evidence="5">The sequence shown here is derived from an EMBL/GenBank/DDBJ whole genome shotgun (WGS) entry which is preliminary data.</text>
</comment>
<keyword evidence="6" id="KW-1185">Reference proteome</keyword>
<dbReference type="InterPro" id="IPR002941">
    <property type="entry name" value="DNA_methylase_N4/N6"/>
</dbReference>
<evidence type="ECO:0000256" key="1">
    <source>
        <dbReference type="ARBA" id="ARBA00022603"/>
    </source>
</evidence>
<feature type="domain" description="DNA methylase N-4/N-6" evidence="4">
    <location>
        <begin position="7"/>
        <end position="71"/>
    </location>
</feature>
<dbReference type="Proteomes" id="UP001385848">
    <property type="component" value="Unassembled WGS sequence"/>
</dbReference>
<gene>
    <name evidence="5" type="ORF">AAC431_02635</name>
</gene>
<dbReference type="Gene3D" id="3.40.50.150">
    <property type="entry name" value="Vaccinia Virus protein VP39"/>
    <property type="match status" value="1"/>
</dbReference>
<dbReference type="EMBL" id="JBBVUL010000003">
    <property type="protein sequence ID" value="MEL0564823.1"/>
    <property type="molecule type" value="Genomic_DNA"/>
</dbReference>
<evidence type="ECO:0000259" key="4">
    <source>
        <dbReference type="Pfam" id="PF01555"/>
    </source>
</evidence>
<dbReference type="Pfam" id="PF01555">
    <property type="entry name" value="N6_N4_Mtase"/>
    <property type="match status" value="1"/>
</dbReference>
<dbReference type="InterPro" id="IPR001091">
    <property type="entry name" value="RM_Methyltransferase"/>
</dbReference>
<dbReference type="InterPro" id="IPR029063">
    <property type="entry name" value="SAM-dependent_MTases_sf"/>
</dbReference>
<dbReference type="EC" id="2.1.1.-" evidence="5"/>
<accession>A0ABU9FIP8</accession>
<dbReference type="PRINTS" id="PR00508">
    <property type="entry name" value="S21N4MTFRASE"/>
</dbReference>
<proteinExistence type="predicted"/>
<name>A0ABU9FIP8_LACJE</name>
<evidence type="ECO:0000313" key="5">
    <source>
        <dbReference type="EMBL" id="MEL0564823.1"/>
    </source>
</evidence>
<keyword evidence="3" id="KW-0680">Restriction system</keyword>
<keyword evidence="1 5" id="KW-0489">Methyltransferase</keyword>
<reference evidence="5 6" key="1">
    <citation type="submission" date="2024-04" db="EMBL/GenBank/DDBJ databases">
        <title>Three lactobacilli isolated from voided urine samples from females with type 2 diabetes.</title>
        <authorList>
            <person name="Kula A."/>
            <person name="Stegman N."/>
            <person name="Putonti C."/>
        </authorList>
    </citation>
    <scope>NUCLEOTIDE SEQUENCE [LARGE SCALE GENOMIC DNA]</scope>
    <source>
        <strain evidence="5 6">1855</strain>
    </source>
</reference>
<sequence>MQFSNANNHTIHPTQKPVDLLEYLIKTYTNPNEVVLDNTMGVGSTGVACVNTGRDFIGVEINEEYFKIAEERISNVSRA</sequence>
<dbReference type="RefSeq" id="WP_315689794.1">
    <property type="nucleotide sequence ID" value="NZ_JAVTXQ010000031.1"/>
</dbReference>
<organism evidence="5 6">
    <name type="scientific">Lactobacillus jensenii</name>
    <dbReference type="NCBI Taxonomy" id="109790"/>
    <lineage>
        <taxon>Bacteria</taxon>
        <taxon>Bacillati</taxon>
        <taxon>Bacillota</taxon>
        <taxon>Bacilli</taxon>
        <taxon>Lactobacillales</taxon>
        <taxon>Lactobacillaceae</taxon>
        <taxon>Lactobacillus</taxon>
    </lineage>
</organism>
<evidence type="ECO:0000313" key="6">
    <source>
        <dbReference type="Proteomes" id="UP001385848"/>
    </source>
</evidence>
<keyword evidence="2 5" id="KW-0808">Transferase</keyword>
<protein>
    <submittedName>
        <fullName evidence="5">Site-specific DNA-methyltransferase</fullName>
        <ecNumber evidence="5">2.1.1.-</ecNumber>
    </submittedName>
</protein>
<dbReference type="GO" id="GO:0008168">
    <property type="term" value="F:methyltransferase activity"/>
    <property type="evidence" value="ECO:0007669"/>
    <property type="project" value="UniProtKB-KW"/>
</dbReference>
<dbReference type="GO" id="GO:0032259">
    <property type="term" value="P:methylation"/>
    <property type="evidence" value="ECO:0007669"/>
    <property type="project" value="UniProtKB-KW"/>
</dbReference>
<evidence type="ECO:0000256" key="2">
    <source>
        <dbReference type="ARBA" id="ARBA00022679"/>
    </source>
</evidence>